<evidence type="ECO:0000313" key="2">
    <source>
        <dbReference type="EMBL" id="KAG4423878.1"/>
    </source>
</evidence>
<feature type="region of interest" description="Disordered" evidence="1">
    <location>
        <begin position="405"/>
        <end position="426"/>
    </location>
</feature>
<dbReference type="OrthoDB" id="426293at2759"/>
<keyword evidence="3" id="KW-1185">Reference proteome</keyword>
<comment type="caution">
    <text evidence="2">The sequence shown here is derived from an EMBL/GenBank/DDBJ whole genome shotgun (WGS) entry which is preliminary data.</text>
</comment>
<evidence type="ECO:0000256" key="1">
    <source>
        <dbReference type="SAM" id="MobiDB-lite"/>
    </source>
</evidence>
<dbReference type="AlphaFoldDB" id="A0A8H8BU99"/>
<dbReference type="Proteomes" id="UP000664132">
    <property type="component" value="Unassembled WGS sequence"/>
</dbReference>
<feature type="compositionally biased region" description="Polar residues" evidence="1">
    <location>
        <begin position="405"/>
        <end position="421"/>
    </location>
</feature>
<evidence type="ECO:0000313" key="3">
    <source>
        <dbReference type="Proteomes" id="UP000664132"/>
    </source>
</evidence>
<protein>
    <submittedName>
        <fullName evidence="2">Uncharacterized protein</fullName>
    </submittedName>
</protein>
<proteinExistence type="predicted"/>
<dbReference type="EMBL" id="JAFJYH010000028">
    <property type="protein sequence ID" value="KAG4423878.1"/>
    <property type="molecule type" value="Genomic_DNA"/>
</dbReference>
<reference evidence="2" key="1">
    <citation type="submission" date="2021-02" db="EMBL/GenBank/DDBJ databases">
        <title>Genome sequence Cadophora malorum strain M34.</title>
        <authorList>
            <person name="Stefanovic E."/>
            <person name="Vu D."/>
            <person name="Scully C."/>
            <person name="Dijksterhuis J."/>
            <person name="Roader J."/>
            <person name="Houbraken J."/>
        </authorList>
    </citation>
    <scope>NUCLEOTIDE SEQUENCE</scope>
    <source>
        <strain evidence="2">M34</strain>
    </source>
</reference>
<organism evidence="2 3">
    <name type="scientific">Cadophora malorum</name>
    <dbReference type="NCBI Taxonomy" id="108018"/>
    <lineage>
        <taxon>Eukaryota</taxon>
        <taxon>Fungi</taxon>
        <taxon>Dikarya</taxon>
        <taxon>Ascomycota</taxon>
        <taxon>Pezizomycotina</taxon>
        <taxon>Leotiomycetes</taxon>
        <taxon>Helotiales</taxon>
        <taxon>Ploettnerulaceae</taxon>
        <taxon>Cadophora</taxon>
    </lineage>
</organism>
<name>A0A8H8BU99_9HELO</name>
<sequence length="454" mass="49269">MEGLPEIARRSAEDSNADDEFEWLETIDRDDCYMILDVQRPMKTLDFGTEGTTASVTTWHELLQLTDPDPYCGIVYVRGDFPDNAESVLARAQRRNQKGAFGLELSFPSDDVTLELSEAQGMINLRWPCTRFNVVRKGDELLFGSVTAATYTVCSFVKNHTLYQISRIAAPARSSSISDGNKISKPVVCKFTIGGCMRVGCAASNGAGLAGNSTPAKDNYTVVRPEVTRGKDNLLAFTSERHEKRVELRLWINGQQMDLQRRKAKNDRISTPDDNGHPDYVNEIIDLAASIELGLPDASPIVLIVAISVISSHSAIDDDPKPAIASAEVEQFLGADNASISAPYRLWTNALDLPAESFELNAIGRSVEQIIGVSSVPFHGLCVDNNNPSGCPNFPALTRDSASKSTNTLLSRASGSSTNGSKSDRIHNFQSTGKGIALVQNIMTPQLVDLGSAL</sequence>
<gene>
    <name evidence="2" type="ORF">IFR04_003023</name>
</gene>
<accession>A0A8H8BU99</accession>